<evidence type="ECO:0000313" key="2">
    <source>
        <dbReference type="Proteomes" id="UP000325289"/>
    </source>
</evidence>
<dbReference type="EMBL" id="FOMS01000002">
    <property type="protein sequence ID" value="SFD67657.1"/>
    <property type="molecule type" value="Genomic_DNA"/>
</dbReference>
<evidence type="ECO:0000313" key="1">
    <source>
        <dbReference type="EMBL" id="SFD67657.1"/>
    </source>
</evidence>
<proteinExistence type="predicted"/>
<dbReference type="AlphaFoldDB" id="A0A1I1UA82"/>
<dbReference type="RefSeq" id="WP_149754637.1">
    <property type="nucleotide sequence ID" value="NZ_FOMS01000002.1"/>
</dbReference>
<dbReference type="Proteomes" id="UP000325289">
    <property type="component" value="Unassembled WGS sequence"/>
</dbReference>
<gene>
    <name evidence="1" type="ORF">SAMN04515678_102237</name>
</gene>
<sequence>MSIQSDKYRDAHDATTESIMTARDLLEAFWDLAIEDEYLGTSNQTARSLMAVVRSAKDKLIAAEAQHEAEWKLASGAGSQADTKLAA</sequence>
<name>A0A1I1UA82_9RHOB</name>
<keyword evidence="2" id="KW-1185">Reference proteome</keyword>
<accession>A0A1I1UA82</accession>
<reference evidence="1 2" key="1">
    <citation type="submission" date="2016-10" db="EMBL/GenBank/DDBJ databases">
        <authorList>
            <person name="Varghese N."/>
            <person name="Submissions S."/>
        </authorList>
    </citation>
    <scope>NUCLEOTIDE SEQUENCE [LARGE SCALE GENOMIC DNA]</scope>
    <source>
        <strain evidence="2">YIM D21,KCTC 23444,ACCC 10710</strain>
    </source>
</reference>
<organism evidence="1 2">
    <name type="scientific">Roseivivax sediminis</name>
    <dbReference type="NCBI Taxonomy" id="936889"/>
    <lineage>
        <taxon>Bacteria</taxon>
        <taxon>Pseudomonadati</taxon>
        <taxon>Pseudomonadota</taxon>
        <taxon>Alphaproteobacteria</taxon>
        <taxon>Rhodobacterales</taxon>
        <taxon>Roseobacteraceae</taxon>
        <taxon>Roseivivax</taxon>
    </lineage>
</organism>
<protein>
    <submittedName>
        <fullName evidence="1">Uncharacterized protein</fullName>
    </submittedName>
</protein>